<evidence type="ECO:0000313" key="1">
    <source>
        <dbReference type="EMBL" id="GCE21438.1"/>
    </source>
</evidence>
<name>A0A402AQR7_9CHLR</name>
<dbReference type="EMBL" id="BIFS01000001">
    <property type="protein sequence ID" value="GCE21438.1"/>
    <property type="molecule type" value="Genomic_DNA"/>
</dbReference>
<comment type="caution">
    <text evidence="1">The sequence shown here is derived from an EMBL/GenBank/DDBJ whole genome shotgun (WGS) entry which is preliminary data.</text>
</comment>
<dbReference type="Proteomes" id="UP000287188">
    <property type="component" value="Unassembled WGS sequence"/>
</dbReference>
<protein>
    <submittedName>
        <fullName evidence="1">Uncharacterized protein</fullName>
    </submittedName>
</protein>
<dbReference type="AlphaFoldDB" id="A0A402AQR7"/>
<proteinExistence type="predicted"/>
<evidence type="ECO:0000313" key="2">
    <source>
        <dbReference type="Proteomes" id="UP000287188"/>
    </source>
</evidence>
<sequence>MEMRPEGNTHLYRLDSEPIQTMSKGLLSSEKMPRWLMMSRVMPGAQVLKDFFEGSQLREITSQS</sequence>
<organism evidence="1 2">
    <name type="scientific">Dictyobacter kobayashii</name>
    <dbReference type="NCBI Taxonomy" id="2014872"/>
    <lineage>
        <taxon>Bacteria</taxon>
        <taxon>Bacillati</taxon>
        <taxon>Chloroflexota</taxon>
        <taxon>Ktedonobacteria</taxon>
        <taxon>Ktedonobacterales</taxon>
        <taxon>Dictyobacteraceae</taxon>
        <taxon>Dictyobacter</taxon>
    </lineage>
</organism>
<reference evidence="2" key="1">
    <citation type="submission" date="2018-12" db="EMBL/GenBank/DDBJ databases">
        <title>Tengunoibacter tsumagoiensis gen. nov., sp. nov., Dictyobacter kobayashii sp. nov., D. alpinus sp. nov., and D. joshuensis sp. nov. and description of Dictyobacteraceae fam. nov. within the order Ktedonobacterales isolated from Tengu-no-mugimeshi.</title>
        <authorList>
            <person name="Wang C.M."/>
            <person name="Zheng Y."/>
            <person name="Sakai Y."/>
            <person name="Toyoda A."/>
            <person name="Minakuchi Y."/>
            <person name="Abe K."/>
            <person name="Yokota A."/>
            <person name="Yabe S."/>
        </authorList>
    </citation>
    <scope>NUCLEOTIDE SEQUENCE [LARGE SCALE GENOMIC DNA]</scope>
    <source>
        <strain evidence="2">Uno11</strain>
    </source>
</reference>
<gene>
    <name evidence="1" type="ORF">KDK_52380</name>
</gene>
<keyword evidence="2" id="KW-1185">Reference proteome</keyword>
<accession>A0A402AQR7</accession>